<dbReference type="Gene3D" id="3.10.20.90">
    <property type="entry name" value="Phosphatidylinositol 3-kinase Catalytic Subunit, Chain A, domain 1"/>
    <property type="match status" value="1"/>
</dbReference>
<proteinExistence type="predicted"/>
<dbReference type="SUPFAM" id="SSF54277">
    <property type="entry name" value="CAD &amp; PB1 domains"/>
    <property type="match status" value="1"/>
</dbReference>
<gene>
    <name evidence="2" type="ORF">B296_00033166</name>
</gene>
<dbReference type="AlphaFoldDB" id="A0A426X9C6"/>
<evidence type="ECO:0000259" key="1">
    <source>
        <dbReference type="PROSITE" id="PS51745"/>
    </source>
</evidence>
<feature type="domain" description="PB1" evidence="1">
    <location>
        <begin position="7"/>
        <end position="75"/>
    </location>
</feature>
<feature type="non-terminal residue" evidence="2">
    <location>
        <position position="1"/>
    </location>
</feature>
<dbReference type="PANTHER" id="PTHR31384:SF10">
    <property type="entry name" value="AUXIN RESPONSE FACTOR 5"/>
    <property type="match status" value="1"/>
</dbReference>
<organism evidence="2 3">
    <name type="scientific">Ensete ventricosum</name>
    <name type="common">Abyssinian banana</name>
    <name type="synonym">Musa ensete</name>
    <dbReference type="NCBI Taxonomy" id="4639"/>
    <lineage>
        <taxon>Eukaryota</taxon>
        <taxon>Viridiplantae</taxon>
        <taxon>Streptophyta</taxon>
        <taxon>Embryophyta</taxon>
        <taxon>Tracheophyta</taxon>
        <taxon>Spermatophyta</taxon>
        <taxon>Magnoliopsida</taxon>
        <taxon>Liliopsida</taxon>
        <taxon>Zingiberales</taxon>
        <taxon>Musaceae</taxon>
        <taxon>Ensete</taxon>
    </lineage>
</organism>
<dbReference type="PROSITE" id="PS51745">
    <property type="entry name" value="PB1"/>
    <property type="match status" value="1"/>
</dbReference>
<name>A0A426X9C6_ENSVE</name>
<comment type="caution">
    <text evidence="2">The sequence shown here is derived from an EMBL/GenBank/DDBJ whole genome shotgun (WGS) entry which is preliminary data.</text>
</comment>
<evidence type="ECO:0000313" key="3">
    <source>
        <dbReference type="Proteomes" id="UP000287651"/>
    </source>
</evidence>
<dbReference type="PANTHER" id="PTHR31384">
    <property type="entry name" value="AUXIN RESPONSE FACTOR 4-RELATED"/>
    <property type="match status" value="1"/>
</dbReference>
<dbReference type="InterPro" id="IPR053793">
    <property type="entry name" value="PB1-like"/>
</dbReference>
<dbReference type="GO" id="GO:0006355">
    <property type="term" value="P:regulation of DNA-templated transcription"/>
    <property type="evidence" value="ECO:0007669"/>
    <property type="project" value="InterPro"/>
</dbReference>
<dbReference type="GO" id="GO:0003677">
    <property type="term" value="F:DNA binding"/>
    <property type="evidence" value="ECO:0007669"/>
    <property type="project" value="InterPro"/>
</dbReference>
<dbReference type="GO" id="GO:0009725">
    <property type="term" value="P:response to hormone"/>
    <property type="evidence" value="ECO:0007669"/>
    <property type="project" value="InterPro"/>
</dbReference>
<reference evidence="2 3" key="1">
    <citation type="journal article" date="2014" name="Agronomy (Basel)">
        <title>A Draft Genome Sequence for Ensete ventricosum, the Drought-Tolerant Tree Against Hunger.</title>
        <authorList>
            <person name="Harrison J."/>
            <person name="Moore K.A."/>
            <person name="Paszkiewicz K."/>
            <person name="Jones T."/>
            <person name="Grant M."/>
            <person name="Ambacheew D."/>
            <person name="Muzemil S."/>
            <person name="Studholme D.J."/>
        </authorList>
    </citation>
    <scope>NUCLEOTIDE SEQUENCE [LARGE SCALE GENOMIC DNA]</scope>
</reference>
<dbReference type="InterPro" id="IPR044835">
    <property type="entry name" value="ARF_plant"/>
</dbReference>
<protein>
    <recommendedName>
        <fullName evidence="1">PB1 domain-containing protein</fullName>
    </recommendedName>
</protein>
<sequence>ACRQPLRTYTKVQKVGSVGRSIDVTCFSNYYELRSAVACMFGLEGQLDDPRGSEWKLVYVDHENDVLLVGDDPWE</sequence>
<evidence type="ECO:0000313" key="2">
    <source>
        <dbReference type="EMBL" id="RRT36085.1"/>
    </source>
</evidence>
<dbReference type="EMBL" id="AMZH03024096">
    <property type="protein sequence ID" value="RRT36085.1"/>
    <property type="molecule type" value="Genomic_DNA"/>
</dbReference>
<accession>A0A426X9C6</accession>
<dbReference type="Proteomes" id="UP000287651">
    <property type="component" value="Unassembled WGS sequence"/>
</dbReference>